<dbReference type="Proteomes" id="UP000700596">
    <property type="component" value="Unassembled WGS sequence"/>
</dbReference>
<evidence type="ECO:0000313" key="3">
    <source>
        <dbReference type="Proteomes" id="UP000700596"/>
    </source>
</evidence>
<dbReference type="EMBL" id="JAGMWT010000011">
    <property type="protein sequence ID" value="KAH7119770.1"/>
    <property type="molecule type" value="Genomic_DNA"/>
</dbReference>
<dbReference type="OrthoDB" id="3688221at2759"/>
<dbReference type="AlphaFoldDB" id="A0A9P9DHY4"/>
<protein>
    <submittedName>
        <fullName evidence="2">Uncharacterized protein</fullName>
    </submittedName>
</protein>
<feature type="region of interest" description="Disordered" evidence="1">
    <location>
        <begin position="154"/>
        <end position="188"/>
    </location>
</feature>
<proteinExistence type="predicted"/>
<comment type="caution">
    <text evidence="2">The sequence shown here is derived from an EMBL/GenBank/DDBJ whole genome shotgun (WGS) entry which is preliminary data.</text>
</comment>
<organism evidence="2 3">
    <name type="scientific">Dendryphion nanum</name>
    <dbReference type="NCBI Taxonomy" id="256645"/>
    <lineage>
        <taxon>Eukaryota</taxon>
        <taxon>Fungi</taxon>
        <taxon>Dikarya</taxon>
        <taxon>Ascomycota</taxon>
        <taxon>Pezizomycotina</taxon>
        <taxon>Dothideomycetes</taxon>
        <taxon>Pleosporomycetidae</taxon>
        <taxon>Pleosporales</taxon>
        <taxon>Torulaceae</taxon>
        <taxon>Dendryphion</taxon>
    </lineage>
</organism>
<reference evidence="2" key="1">
    <citation type="journal article" date="2021" name="Nat. Commun.">
        <title>Genetic determinants of endophytism in the Arabidopsis root mycobiome.</title>
        <authorList>
            <person name="Mesny F."/>
            <person name="Miyauchi S."/>
            <person name="Thiergart T."/>
            <person name="Pickel B."/>
            <person name="Atanasova L."/>
            <person name="Karlsson M."/>
            <person name="Huettel B."/>
            <person name="Barry K.W."/>
            <person name="Haridas S."/>
            <person name="Chen C."/>
            <person name="Bauer D."/>
            <person name="Andreopoulos W."/>
            <person name="Pangilinan J."/>
            <person name="LaButti K."/>
            <person name="Riley R."/>
            <person name="Lipzen A."/>
            <person name="Clum A."/>
            <person name="Drula E."/>
            <person name="Henrissat B."/>
            <person name="Kohler A."/>
            <person name="Grigoriev I.V."/>
            <person name="Martin F.M."/>
            <person name="Hacquard S."/>
        </authorList>
    </citation>
    <scope>NUCLEOTIDE SEQUENCE</scope>
    <source>
        <strain evidence="2">MPI-CAGE-CH-0243</strain>
    </source>
</reference>
<evidence type="ECO:0000313" key="2">
    <source>
        <dbReference type="EMBL" id="KAH7119770.1"/>
    </source>
</evidence>
<sequence length="224" mass="24773">MPSDSRPALSADLASLEPPRSILQKLLYEINGSEQIEGDRILGSSMPITRSQTTSASSVWIPRSSIAQDAHERLRACDLARQRRCAAIQIANLPDRSGSPSDIECPRPPKRREIHSPMRLQSIERKRPRISSAPVSNRWQEPFLDKCPSVTAGDATHGHGPDTPRPIYSFRLDGSSPQITPPKSNGGDSFLGYSPTQTTPPWMQALHLFDNGTSNLWFNKHGDD</sequence>
<name>A0A9P9DHY4_9PLEO</name>
<gene>
    <name evidence="2" type="ORF">B0J11DRAFT_508564</name>
</gene>
<accession>A0A9P9DHY4</accession>
<evidence type="ECO:0000256" key="1">
    <source>
        <dbReference type="SAM" id="MobiDB-lite"/>
    </source>
</evidence>
<keyword evidence="3" id="KW-1185">Reference proteome</keyword>
<feature type="compositionally biased region" description="Polar residues" evidence="1">
    <location>
        <begin position="175"/>
        <end position="187"/>
    </location>
</feature>